<name>A0A016WZ53_9BILA</name>
<dbReference type="OrthoDB" id="5887187at2759"/>
<dbReference type="Proteomes" id="UP000024635">
    <property type="component" value="Unassembled WGS sequence"/>
</dbReference>
<evidence type="ECO:0000313" key="2">
    <source>
        <dbReference type="Proteomes" id="UP000024635"/>
    </source>
</evidence>
<sequence length="139" mass="15238">MGPVYATRLYTEAKCILQKINAMSEKLVNLVELEALLLDEPTQSQQLAARKATLDKLMHAVQGITKQNVAQVTVSVKTIHDRLLALRNVPSLLESQVDGGTRSQSRTSEELASLAEAYIDGECTKIGSELEKLKKVKSS</sequence>
<proteinExistence type="predicted"/>
<dbReference type="AlphaFoldDB" id="A0A016WZ53"/>
<organism evidence="1 2">
    <name type="scientific">Ancylostoma ceylanicum</name>
    <dbReference type="NCBI Taxonomy" id="53326"/>
    <lineage>
        <taxon>Eukaryota</taxon>
        <taxon>Metazoa</taxon>
        <taxon>Ecdysozoa</taxon>
        <taxon>Nematoda</taxon>
        <taxon>Chromadorea</taxon>
        <taxon>Rhabditida</taxon>
        <taxon>Rhabditina</taxon>
        <taxon>Rhabditomorpha</taxon>
        <taxon>Strongyloidea</taxon>
        <taxon>Ancylostomatidae</taxon>
        <taxon>Ancylostomatinae</taxon>
        <taxon>Ancylostoma</taxon>
    </lineage>
</organism>
<comment type="caution">
    <text evidence="1">The sequence shown here is derived from an EMBL/GenBank/DDBJ whole genome shotgun (WGS) entry which is preliminary data.</text>
</comment>
<gene>
    <name evidence="1" type="primary">Acey_s0439.g1492</name>
    <name evidence="1" type="ORF">Y032_0439g1492</name>
</gene>
<keyword evidence="2" id="KW-1185">Reference proteome</keyword>
<protein>
    <submittedName>
        <fullName evidence="1">Uncharacterized protein</fullName>
    </submittedName>
</protein>
<reference evidence="2" key="1">
    <citation type="journal article" date="2015" name="Nat. Genet.">
        <title>The genome and transcriptome of the zoonotic hookworm Ancylostoma ceylanicum identify infection-specific gene families.</title>
        <authorList>
            <person name="Schwarz E.M."/>
            <person name="Hu Y."/>
            <person name="Antoshechkin I."/>
            <person name="Miller M.M."/>
            <person name="Sternberg P.W."/>
            <person name="Aroian R.V."/>
        </authorList>
    </citation>
    <scope>NUCLEOTIDE SEQUENCE</scope>
    <source>
        <strain evidence="2">HY135</strain>
    </source>
</reference>
<evidence type="ECO:0000313" key="1">
    <source>
        <dbReference type="EMBL" id="EYC45084.1"/>
    </source>
</evidence>
<dbReference type="EMBL" id="JARK01000039">
    <property type="protein sequence ID" value="EYC45084.1"/>
    <property type="molecule type" value="Genomic_DNA"/>
</dbReference>
<accession>A0A016WZ53</accession>